<keyword evidence="2" id="KW-1185">Reference proteome</keyword>
<dbReference type="EMBL" id="JASNQZ010000017">
    <property type="protein sequence ID" value="KAL0945707.1"/>
    <property type="molecule type" value="Genomic_DNA"/>
</dbReference>
<evidence type="ECO:0000313" key="1">
    <source>
        <dbReference type="EMBL" id="KAL0945707.1"/>
    </source>
</evidence>
<organism evidence="1 2">
    <name type="scientific">Hohenbuehelia grisea</name>
    <dbReference type="NCBI Taxonomy" id="104357"/>
    <lineage>
        <taxon>Eukaryota</taxon>
        <taxon>Fungi</taxon>
        <taxon>Dikarya</taxon>
        <taxon>Basidiomycota</taxon>
        <taxon>Agaricomycotina</taxon>
        <taxon>Agaricomycetes</taxon>
        <taxon>Agaricomycetidae</taxon>
        <taxon>Agaricales</taxon>
        <taxon>Pleurotineae</taxon>
        <taxon>Pleurotaceae</taxon>
        <taxon>Hohenbuehelia</taxon>
    </lineage>
</organism>
<protein>
    <submittedName>
        <fullName evidence="1">Uncharacterized protein</fullName>
    </submittedName>
</protein>
<comment type="caution">
    <text evidence="1">The sequence shown here is derived from an EMBL/GenBank/DDBJ whole genome shotgun (WGS) entry which is preliminary data.</text>
</comment>
<name>A0ABR3IQY4_9AGAR</name>
<proteinExistence type="predicted"/>
<evidence type="ECO:0000313" key="2">
    <source>
        <dbReference type="Proteomes" id="UP001556367"/>
    </source>
</evidence>
<accession>A0ABR3IQY4</accession>
<sequence length="192" mass="21386">MVFTESTLQDLGLNRHPVTALSADSDKWNNTSMAKTAASHRASVKWASSIYRGIVPANNLKQRDFAVNDAIIPLKCLRIGSLRISLATRCACPRPLRPEEAFTAAEVNAAWMRKRFPNDLLCANESYTGSVPIWSWPQAVDEILEDMELPSMRSGGNWLTWPLRATNIKEIATLKEERDTKRKADALALSSS</sequence>
<gene>
    <name evidence="1" type="ORF">HGRIS_014855</name>
</gene>
<dbReference type="Proteomes" id="UP001556367">
    <property type="component" value="Unassembled WGS sequence"/>
</dbReference>
<reference evidence="2" key="1">
    <citation type="submission" date="2024-06" db="EMBL/GenBank/DDBJ databases">
        <title>Multi-omics analyses provide insights into the biosynthesis of the anticancer antibiotic pleurotin in Hohenbuehelia grisea.</title>
        <authorList>
            <person name="Weaver J.A."/>
            <person name="Alberti F."/>
        </authorList>
    </citation>
    <scope>NUCLEOTIDE SEQUENCE [LARGE SCALE GENOMIC DNA]</scope>
    <source>
        <strain evidence="2">T-177</strain>
    </source>
</reference>